<evidence type="ECO:0000313" key="5">
    <source>
        <dbReference type="Proteomes" id="UP000576969"/>
    </source>
</evidence>
<dbReference type="AlphaFoldDB" id="A0A7Y9KLZ8"/>
<gene>
    <name evidence="4" type="ORF">BJ991_002317</name>
</gene>
<feature type="transmembrane region" description="Helical" evidence="2">
    <location>
        <begin position="90"/>
        <end position="114"/>
    </location>
</feature>
<keyword evidence="2" id="KW-0812">Transmembrane</keyword>
<evidence type="ECO:0000256" key="1">
    <source>
        <dbReference type="SAM" id="MobiDB-lite"/>
    </source>
</evidence>
<accession>A0A7Y9KLZ8</accession>
<comment type="caution">
    <text evidence="4">The sequence shown here is derived from an EMBL/GenBank/DDBJ whole genome shotgun (WGS) entry which is preliminary data.</text>
</comment>
<dbReference type="Pfam" id="PF13828">
    <property type="entry name" value="DUF4190"/>
    <property type="match status" value="1"/>
</dbReference>
<protein>
    <recommendedName>
        <fullName evidence="3">DUF4190 domain-containing protein</fullName>
    </recommendedName>
</protein>
<feature type="region of interest" description="Disordered" evidence="1">
    <location>
        <begin position="1"/>
        <end position="57"/>
    </location>
</feature>
<keyword evidence="2" id="KW-1133">Transmembrane helix</keyword>
<name>A0A7Y9KLZ8_9MICO</name>
<keyword evidence="2" id="KW-0472">Membrane</keyword>
<feature type="compositionally biased region" description="Low complexity" evidence="1">
    <location>
        <begin position="1"/>
        <end position="15"/>
    </location>
</feature>
<evidence type="ECO:0000256" key="2">
    <source>
        <dbReference type="SAM" id="Phobius"/>
    </source>
</evidence>
<organism evidence="4 5">
    <name type="scientific">Microbacterium immunditiarum</name>
    <dbReference type="NCBI Taxonomy" id="337480"/>
    <lineage>
        <taxon>Bacteria</taxon>
        <taxon>Bacillati</taxon>
        <taxon>Actinomycetota</taxon>
        <taxon>Actinomycetes</taxon>
        <taxon>Micrococcales</taxon>
        <taxon>Microbacteriaceae</taxon>
        <taxon>Microbacterium</taxon>
    </lineage>
</organism>
<dbReference type="Proteomes" id="UP000576969">
    <property type="component" value="Unassembled WGS sequence"/>
</dbReference>
<feature type="compositionally biased region" description="Pro residues" evidence="1">
    <location>
        <begin position="16"/>
        <end position="31"/>
    </location>
</feature>
<evidence type="ECO:0000259" key="3">
    <source>
        <dbReference type="Pfam" id="PF13828"/>
    </source>
</evidence>
<feature type="transmembrane region" description="Helical" evidence="2">
    <location>
        <begin position="134"/>
        <end position="167"/>
    </location>
</feature>
<dbReference type="EMBL" id="JACCBV010000001">
    <property type="protein sequence ID" value="NYE20289.1"/>
    <property type="molecule type" value="Genomic_DNA"/>
</dbReference>
<sequence>MSDNTPSGDAPQSQQPAPPPAYEPPPAPPAGSPADYPPAGISPPAQQQYPAASTYGQQPGYGAPPAYSQAGYPAAPAYGGGYPQRRTNSLAIVSLIAGIAGLTLVPFIGSIVGVITGHMSLSQLKTSGEEGRGIALGGLITGYVGIGLAVLGLLVALAFLPALFAVISNLPTNT</sequence>
<reference evidence="4 5" key="1">
    <citation type="submission" date="2020-07" db="EMBL/GenBank/DDBJ databases">
        <title>Sequencing the genomes of 1000 actinobacteria strains.</title>
        <authorList>
            <person name="Klenk H.-P."/>
        </authorList>
    </citation>
    <scope>NUCLEOTIDE SEQUENCE [LARGE SCALE GENOMIC DNA]</scope>
    <source>
        <strain evidence="4 5">DSM 24662</strain>
    </source>
</reference>
<feature type="domain" description="DUF4190" evidence="3">
    <location>
        <begin position="90"/>
        <end position="151"/>
    </location>
</feature>
<dbReference type="RefSeq" id="WP_179490130.1">
    <property type="nucleotide sequence ID" value="NZ_JACCBV010000001.1"/>
</dbReference>
<feature type="compositionally biased region" description="Polar residues" evidence="1">
    <location>
        <begin position="44"/>
        <end position="57"/>
    </location>
</feature>
<evidence type="ECO:0000313" key="4">
    <source>
        <dbReference type="EMBL" id="NYE20289.1"/>
    </source>
</evidence>
<dbReference type="InterPro" id="IPR025241">
    <property type="entry name" value="DUF4190"/>
</dbReference>
<keyword evidence="5" id="KW-1185">Reference proteome</keyword>
<proteinExistence type="predicted"/>